<comment type="caution">
    <text evidence="2">The sequence shown here is derived from an EMBL/GenBank/DDBJ whole genome shotgun (WGS) entry which is preliminary data.</text>
</comment>
<sequence>MTENQDKTVDRRRLLRRAGTVAAGVAGSTVVGAAVAGPAQAAPGDPVLQGSANSAGAATTTLTSTAAGPTLRLANPAIISEDGLALARPSLQLAPSGDYLHQDSQPGSVGMDNYGNLQVVAGQYNGEALVDYVHTSGNSNRIVPIIPQRVIDTRSAAGRERIVNPSSTTLDSTGRLREGQTIHLDLTDFVFFGDAVFGNITVTTTAAPGFARVFPYGAGAGSVSTINFQANQSLSNAFMSGIGFDADYISVFANKTTHVILDVVAFVIGIGAVNPAYLPFSSGARTAEALADRTARRAAKAKQESPSWK</sequence>
<dbReference type="InterPro" id="IPR006311">
    <property type="entry name" value="TAT_signal"/>
</dbReference>
<dbReference type="PROSITE" id="PS51318">
    <property type="entry name" value="TAT"/>
    <property type="match status" value="1"/>
</dbReference>
<evidence type="ECO:0000313" key="2">
    <source>
        <dbReference type="EMBL" id="MBG6101398.1"/>
    </source>
</evidence>
<name>A0ABS0JYF5_9ACTN</name>
<evidence type="ECO:0000313" key="3">
    <source>
        <dbReference type="Proteomes" id="UP000631791"/>
    </source>
</evidence>
<organism evidence="2 3">
    <name type="scientific">Micromonospora vinacea</name>
    <dbReference type="NCBI Taxonomy" id="709878"/>
    <lineage>
        <taxon>Bacteria</taxon>
        <taxon>Bacillati</taxon>
        <taxon>Actinomycetota</taxon>
        <taxon>Actinomycetes</taxon>
        <taxon>Micromonosporales</taxon>
        <taxon>Micromonosporaceae</taxon>
        <taxon>Micromonospora</taxon>
    </lineage>
</organism>
<gene>
    <name evidence="2" type="ORF">IW249_001812</name>
</gene>
<dbReference type="EMBL" id="JADOTY010000001">
    <property type="protein sequence ID" value="MBG6101398.1"/>
    <property type="molecule type" value="Genomic_DNA"/>
</dbReference>
<feature type="signal peptide" evidence="1">
    <location>
        <begin position="1"/>
        <end position="33"/>
    </location>
</feature>
<accession>A0ABS0JYF5</accession>
<keyword evidence="1" id="KW-0732">Signal</keyword>
<feature type="chain" id="PRO_5046384324" evidence="1">
    <location>
        <begin position="34"/>
        <end position="309"/>
    </location>
</feature>
<protein>
    <submittedName>
        <fullName evidence="2">Uncharacterized protein</fullName>
    </submittedName>
</protein>
<keyword evidence="3" id="KW-1185">Reference proteome</keyword>
<dbReference type="RefSeq" id="WP_196920349.1">
    <property type="nucleotide sequence ID" value="NZ_JADOTY010000001.1"/>
</dbReference>
<dbReference type="Proteomes" id="UP000631791">
    <property type="component" value="Unassembled WGS sequence"/>
</dbReference>
<reference evidence="2 3" key="1">
    <citation type="submission" date="2020-11" db="EMBL/GenBank/DDBJ databases">
        <title>Sequencing the genomes of 1000 actinobacteria strains.</title>
        <authorList>
            <person name="Klenk H.-P."/>
        </authorList>
    </citation>
    <scope>NUCLEOTIDE SEQUENCE [LARGE SCALE GENOMIC DNA]</scope>
    <source>
        <strain evidence="2 3">DSM 101695</strain>
    </source>
</reference>
<evidence type="ECO:0000256" key="1">
    <source>
        <dbReference type="SAM" id="SignalP"/>
    </source>
</evidence>
<proteinExistence type="predicted"/>